<organism evidence="4">
    <name type="scientific">Candidatus Kentrum eta</name>
    <dbReference type="NCBI Taxonomy" id="2126337"/>
    <lineage>
        <taxon>Bacteria</taxon>
        <taxon>Pseudomonadati</taxon>
        <taxon>Pseudomonadota</taxon>
        <taxon>Gammaproteobacteria</taxon>
        <taxon>Candidatus Kentrum</taxon>
    </lineage>
</organism>
<dbReference type="EMBL" id="CAADFJ010000160">
    <property type="protein sequence ID" value="VFK04074.1"/>
    <property type="molecule type" value="Genomic_DNA"/>
</dbReference>
<dbReference type="EMBL" id="CAADFI010000144">
    <property type="protein sequence ID" value="VFJ98825.1"/>
    <property type="molecule type" value="Genomic_DNA"/>
</dbReference>
<protein>
    <submittedName>
        <fullName evidence="4">Uncharacterized protein</fullName>
    </submittedName>
</protein>
<accession>A0A450VGZ6</accession>
<evidence type="ECO:0000313" key="4">
    <source>
        <dbReference type="EMBL" id="VFK04074.1"/>
    </source>
</evidence>
<name>A0A450VGZ6_9GAMM</name>
<feature type="region of interest" description="Disordered" evidence="1">
    <location>
        <begin position="307"/>
        <end position="330"/>
    </location>
</feature>
<evidence type="ECO:0000313" key="2">
    <source>
        <dbReference type="EMBL" id="VFJ98825.1"/>
    </source>
</evidence>
<evidence type="ECO:0000256" key="1">
    <source>
        <dbReference type="SAM" id="MobiDB-lite"/>
    </source>
</evidence>
<gene>
    <name evidence="3" type="ORF">BECKH772A_GA0070896_101503</name>
    <name evidence="2" type="ORF">BECKH772B_GA0070898_101444</name>
    <name evidence="4" type="ORF">BECKH772C_GA0070978_101602</name>
</gene>
<reference evidence="4" key="1">
    <citation type="submission" date="2019-02" db="EMBL/GenBank/DDBJ databases">
        <authorList>
            <person name="Gruber-Vodicka R. H."/>
            <person name="Seah K. B. B."/>
        </authorList>
    </citation>
    <scope>NUCLEOTIDE SEQUENCE</scope>
    <source>
        <strain evidence="4">BECK_SA2B12</strain>
        <strain evidence="3">BECK_SA2B15</strain>
        <strain evidence="2">BECK_SA2B20</strain>
    </source>
</reference>
<dbReference type="AlphaFoldDB" id="A0A450VGZ6"/>
<feature type="compositionally biased region" description="Basic and acidic residues" evidence="1">
    <location>
        <begin position="318"/>
        <end position="330"/>
    </location>
</feature>
<dbReference type="EMBL" id="CAADFG010000150">
    <property type="protein sequence ID" value="VFJ98957.1"/>
    <property type="molecule type" value="Genomic_DNA"/>
</dbReference>
<sequence>MNYDHIVSHLRSLNYRAELSDWDGKLVLIVGVETSQGQIELIHSCTDELIGIPAFFVEDDGRFSELAHVFPPPIDSGNLCSICVGDSDSVSVNYDAPPLAFEDSVKRHVDLIERALEDPDWNKNELLREFSANWSFICPISKKAFICAATGPFEKMDVYSPASGKSHWADSHFIGLTPGTAELPESSSIASINCIKSRAKLGTGFVLPLKDLQPCPRKKEEIIRWLIDMLRGNDLPKRAIHVRDKQFWLVFNAEIPSGKVWFGVHLQHGRNIKRRLPDLKSVHDLDGWKVEPIADWGLSRTPNNPCANRVHGGYRGNMAEDTRSDQGGRR</sequence>
<proteinExistence type="predicted"/>
<evidence type="ECO:0000313" key="3">
    <source>
        <dbReference type="EMBL" id="VFJ98957.1"/>
    </source>
</evidence>